<feature type="region of interest" description="Disordered" evidence="1">
    <location>
        <begin position="104"/>
        <end position="169"/>
    </location>
</feature>
<feature type="compositionally biased region" description="Low complexity" evidence="1">
    <location>
        <begin position="120"/>
        <end position="169"/>
    </location>
</feature>
<accession>A0ABP8K6M0</accession>
<organism evidence="3 4">
    <name type="scientific">Fodinibacter luteus</name>
    <dbReference type="NCBI Taxonomy" id="552064"/>
    <lineage>
        <taxon>Bacteria</taxon>
        <taxon>Bacillati</taxon>
        <taxon>Actinomycetota</taxon>
        <taxon>Actinomycetes</taxon>
        <taxon>Micrococcales</taxon>
        <taxon>Intrasporangiaceae</taxon>
        <taxon>Fodinibacter (ex Wang et al. 2009)</taxon>
    </lineage>
</organism>
<sequence>MPDRARAGVPRRTVIASALCLGVLPFAGCGIRLEDDAPRVPLVPTRTPVPVEAELVALTRDTRALAALAATVAGPLAADLTTIHRRQHTVLRTTLLRRQVPAAELDADPSPAASPPPNAASPSGDPVPSSGAAPSGAAPRASASPGASASPTPSTSASPSAASRRAALGDAEGAAAEAAGTFAGVEEDLRATVAALHAQRFAAATLLSGREPEVPGDPVSGTAVAALAASTSAAIYFFEVVSARSSGRQRERSDETLAVLRDLRTDQLAGGSRPDDAIGHPLPFEVETTADAARLAREVLTTLRAGYGEQLAPLVGSEGAAGLAAVTRWLGTVEVEVHRWGLELVPFPGLE</sequence>
<dbReference type="EMBL" id="BAABGM010000007">
    <property type="protein sequence ID" value="GAA4401514.1"/>
    <property type="molecule type" value="Genomic_DNA"/>
</dbReference>
<evidence type="ECO:0000313" key="4">
    <source>
        <dbReference type="Proteomes" id="UP001500945"/>
    </source>
</evidence>
<evidence type="ECO:0000256" key="1">
    <source>
        <dbReference type="SAM" id="MobiDB-lite"/>
    </source>
</evidence>
<dbReference type="RefSeq" id="WP_345203281.1">
    <property type="nucleotide sequence ID" value="NZ_BAABGM010000007.1"/>
</dbReference>
<protein>
    <recommendedName>
        <fullName evidence="2">DUF4439 domain-containing protein</fullName>
    </recommendedName>
</protein>
<proteinExistence type="predicted"/>
<dbReference type="InterPro" id="IPR012347">
    <property type="entry name" value="Ferritin-like"/>
</dbReference>
<dbReference type="Proteomes" id="UP001500945">
    <property type="component" value="Unassembled WGS sequence"/>
</dbReference>
<reference evidence="4" key="1">
    <citation type="journal article" date="2019" name="Int. J. Syst. Evol. Microbiol.">
        <title>The Global Catalogue of Microorganisms (GCM) 10K type strain sequencing project: providing services to taxonomists for standard genome sequencing and annotation.</title>
        <authorList>
            <consortium name="The Broad Institute Genomics Platform"/>
            <consortium name="The Broad Institute Genome Sequencing Center for Infectious Disease"/>
            <person name="Wu L."/>
            <person name="Ma J."/>
        </authorList>
    </citation>
    <scope>NUCLEOTIDE SEQUENCE [LARGE SCALE GENOMIC DNA]</scope>
    <source>
        <strain evidence="4">JCM 17809</strain>
    </source>
</reference>
<dbReference type="Pfam" id="PF14530">
    <property type="entry name" value="DUF4439"/>
    <property type="match status" value="1"/>
</dbReference>
<dbReference type="InterPro" id="IPR029447">
    <property type="entry name" value="DUF4439"/>
</dbReference>
<dbReference type="Gene3D" id="1.20.1260.10">
    <property type="match status" value="1"/>
</dbReference>
<comment type="caution">
    <text evidence="3">The sequence shown here is derived from an EMBL/GenBank/DDBJ whole genome shotgun (WGS) entry which is preliminary data.</text>
</comment>
<name>A0ABP8K6M0_9MICO</name>
<gene>
    <name evidence="3" type="ORF">GCM10023168_11190</name>
</gene>
<feature type="domain" description="DUF4439" evidence="2">
    <location>
        <begin position="226"/>
        <end position="350"/>
    </location>
</feature>
<keyword evidence="4" id="KW-1185">Reference proteome</keyword>
<evidence type="ECO:0000259" key="2">
    <source>
        <dbReference type="Pfam" id="PF14530"/>
    </source>
</evidence>
<evidence type="ECO:0000313" key="3">
    <source>
        <dbReference type="EMBL" id="GAA4401514.1"/>
    </source>
</evidence>